<dbReference type="Proteomes" id="UP000596035">
    <property type="component" value="Chromosome"/>
</dbReference>
<dbReference type="Proteomes" id="UP000196710">
    <property type="component" value="Chromosome"/>
</dbReference>
<reference evidence="1" key="1">
    <citation type="journal article" date="2017" name="Genome Announc.">
        <title>High-Quality Whole-Genome Sequences of the Oligo-Mouse-Microbiota Bacterial Community.</title>
        <authorList>
            <person name="Garzetti D."/>
            <person name="Brugiroux S."/>
            <person name="Bunk B."/>
            <person name="Pukall R."/>
            <person name="McCoy K.D."/>
            <person name="Macpherson A.J."/>
            <person name="Stecher B."/>
        </authorList>
    </citation>
    <scope>NUCLEOTIDE SEQUENCE</scope>
    <source>
        <strain evidence="1">KB18</strain>
    </source>
</reference>
<protein>
    <submittedName>
        <fullName evidence="2">Uncharacterized protein</fullName>
    </submittedName>
</protein>
<dbReference type="AlphaFoldDB" id="A0A1Z2XLQ9"/>
<evidence type="ECO:0000313" key="1">
    <source>
        <dbReference type="EMBL" id="ASB39353.1"/>
    </source>
</evidence>
<evidence type="ECO:0000313" key="3">
    <source>
        <dbReference type="Proteomes" id="UP000196710"/>
    </source>
</evidence>
<reference evidence="2 4" key="3">
    <citation type="submission" date="2020-11" db="EMBL/GenBank/DDBJ databases">
        <title>Closed and high quality bacterial genomes of the OMM12 community.</title>
        <authorList>
            <person name="Marbouty M."/>
            <person name="Lamy-Besnier Q."/>
            <person name="Debarbieux L."/>
            <person name="Koszul R."/>
        </authorList>
    </citation>
    <scope>NUCLEOTIDE SEQUENCE [LARGE SCALE GENOMIC DNA]</scope>
    <source>
        <strain evidence="2 4">KB18</strain>
    </source>
</reference>
<keyword evidence="3" id="KW-1185">Reference proteome</keyword>
<dbReference type="EMBL" id="CP065321">
    <property type="protein sequence ID" value="QQR28642.1"/>
    <property type="molecule type" value="Genomic_DNA"/>
</dbReference>
<accession>A0A1Z2XLQ9</accession>
<dbReference type="KEGG" id="amur:ADH66_00960"/>
<organism evidence="2 4">
    <name type="scientific">Acutalibacter muris</name>
    <dbReference type="NCBI Taxonomy" id="1796620"/>
    <lineage>
        <taxon>Bacteria</taxon>
        <taxon>Bacillati</taxon>
        <taxon>Bacillota</taxon>
        <taxon>Clostridia</taxon>
        <taxon>Eubacteriales</taxon>
        <taxon>Acutalibacteraceae</taxon>
        <taxon>Acutalibacter</taxon>
    </lineage>
</organism>
<evidence type="ECO:0000313" key="4">
    <source>
        <dbReference type="Proteomes" id="UP000596035"/>
    </source>
</evidence>
<sequence>MEGIKIERILDFLNDIKHKGGRFFIEAEGKPGAMNKFIDEYNRKHTPAITINSEGIIVLKDDANKWALELRLYVPIAPPADIAHLFGGNRIYKTEYSYRLNDNSIIRELFNNNCKIGLN</sequence>
<dbReference type="RefSeq" id="WP_066536831.1">
    <property type="nucleotide sequence ID" value="NZ_CP021422.1"/>
</dbReference>
<gene>
    <name evidence="1" type="ORF">ADH66_00960</name>
    <name evidence="2" type="ORF">I5Q82_10950</name>
</gene>
<name>A0A1Z2XLQ9_9FIRM</name>
<evidence type="ECO:0000313" key="2">
    <source>
        <dbReference type="EMBL" id="QQR28642.1"/>
    </source>
</evidence>
<dbReference type="EMBL" id="CP021422">
    <property type="protein sequence ID" value="ASB39353.1"/>
    <property type="molecule type" value="Genomic_DNA"/>
</dbReference>
<proteinExistence type="predicted"/>
<reference evidence="3" key="2">
    <citation type="submission" date="2017-05" db="EMBL/GenBank/DDBJ databases">
        <title>Improved OligoMM genomes.</title>
        <authorList>
            <person name="Garzetti D."/>
        </authorList>
    </citation>
    <scope>NUCLEOTIDE SEQUENCE [LARGE SCALE GENOMIC DNA]</scope>
    <source>
        <strain evidence="3">KB18</strain>
    </source>
</reference>